<dbReference type="Proteomes" id="UP001066276">
    <property type="component" value="Chromosome 2_1"/>
</dbReference>
<feature type="compositionally biased region" description="Basic and acidic residues" evidence="1">
    <location>
        <begin position="101"/>
        <end position="115"/>
    </location>
</feature>
<keyword evidence="3" id="KW-1185">Reference proteome</keyword>
<comment type="caution">
    <text evidence="2">The sequence shown here is derived from an EMBL/GenBank/DDBJ whole genome shotgun (WGS) entry which is preliminary data.</text>
</comment>
<reference evidence="2" key="1">
    <citation type="journal article" date="2022" name="bioRxiv">
        <title>Sequencing and chromosome-scale assembly of the giantPleurodeles waltlgenome.</title>
        <authorList>
            <person name="Brown T."/>
            <person name="Elewa A."/>
            <person name="Iarovenko S."/>
            <person name="Subramanian E."/>
            <person name="Araus A.J."/>
            <person name="Petzold A."/>
            <person name="Susuki M."/>
            <person name="Suzuki K.-i.T."/>
            <person name="Hayashi T."/>
            <person name="Toyoda A."/>
            <person name="Oliveira C."/>
            <person name="Osipova E."/>
            <person name="Leigh N.D."/>
            <person name="Simon A."/>
            <person name="Yun M.H."/>
        </authorList>
    </citation>
    <scope>NUCLEOTIDE SEQUENCE</scope>
    <source>
        <strain evidence="2">20211129_DDA</strain>
        <tissue evidence="2">Liver</tissue>
    </source>
</reference>
<evidence type="ECO:0000256" key="1">
    <source>
        <dbReference type="SAM" id="MobiDB-lite"/>
    </source>
</evidence>
<feature type="region of interest" description="Disordered" evidence="1">
    <location>
        <begin position="98"/>
        <end position="133"/>
    </location>
</feature>
<dbReference type="AlphaFoldDB" id="A0AAV7V6D7"/>
<sequence length="133" mass="14484">MLVWYEGASARAGFWPHPSRLRPLLAAGDANWLDSSSSVCARFREAALAACEGQPEGAPGPAKLRPCAFHLLRIGGLFQFHTWIVISMQFSPCLLEEEEGAEHQANRPDSWREGRQFPAVGSRIGNGASLPSP</sequence>
<evidence type="ECO:0000313" key="2">
    <source>
        <dbReference type="EMBL" id="KAJ1197043.1"/>
    </source>
</evidence>
<organism evidence="2 3">
    <name type="scientific">Pleurodeles waltl</name>
    <name type="common">Iberian ribbed newt</name>
    <dbReference type="NCBI Taxonomy" id="8319"/>
    <lineage>
        <taxon>Eukaryota</taxon>
        <taxon>Metazoa</taxon>
        <taxon>Chordata</taxon>
        <taxon>Craniata</taxon>
        <taxon>Vertebrata</taxon>
        <taxon>Euteleostomi</taxon>
        <taxon>Amphibia</taxon>
        <taxon>Batrachia</taxon>
        <taxon>Caudata</taxon>
        <taxon>Salamandroidea</taxon>
        <taxon>Salamandridae</taxon>
        <taxon>Pleurodelinae</taxon>
        <taxon>Pleurodeles</taxon>
    </lineage>
</organism>
<name>A0AAV7V6D7_PLEWA</name>
<accession>A0AAV7V6D7</accession>
<evidence type="ECO:0000313" key="3">
    <source>
        <dbReference type="Proteomes" id="UP001066276"/>
    </source>
</evidence>
<proteinExistence type="predicted"/>
<dbReference type="EMBL" id="JANPWB010000003">
    <property type="protein sequence ID" value="KAJ1197043.1"/>
    <property type="molecule type" value="Genomic_DNA"/>
</dbReference>
<gene>
    <name evidence="2" type="ORF">NDU88_000905</name>
</gene>
<protein>
    <submittedName>
        <fullName evidence="2">Uncharacterized protein</fullName>
    </submittedName>
</protein>